<accession>A0ABR6RLA2</accession>
<dbReference type="PANTHER" id="PTHR33835">
    <property type="entry name" value="YALI0C07656P"/>
    <property type="match status" value="1"/>
</dbReference>
<keyword evidence="2" id="KW-1185">Reference proteome</keyword>
<evidence type="ECO:0000313" key="2">
    <source>
        <dbReference type="Proteomes" id="UP000562492"/>
    </source>
</evidence>
<proteinExistence type="predicted"/>
<dbReference type="EMBL" id="JACHKZ010000039">
    <property type="protein sequence ID" value="MBB6579789.1"/>
    <property type="molecule type" value="Genomic_DNA"/>
</dbReference>
<reference evidence="1 2" key="1">
    <citation type="submission" date="2020-08" db="EMBL/GenBank/DDBJ databases">
        <title>Functional genomics of gut bacteria from endangered species of beetles.</title>
        <authorList>
            <person name="Carlos-Shanley C."/>
        </authorList>
    </citation>
    <scope>NUCLEOTIDE SEQUENCE [LARGE SCALE GENOMIC DNA]</scope>
    <source>
        <strain evidence="1 2">S00124</strain>
    </source>
</reference>
<dbReference type="InterPro" id="IPR036866">
    <property type="entry name" value="RibonucZ/Hydroxyglut_hydro"/>
</dbReference>
<dbReference type="PANTHER" id="PTHR33835:SF1">
    <property type="entry name" value="METALLO-BETA-LACTAMASE DOMAIN-CONTAINING PROTEIN"/>
    <property type="match status" value="1"/>
</dbReference>
<dbReference type="SUPFAM" id="SSF56281">
    <property type="entry name" value="Metallo-hydrolase/oxidoreductase"/>
    <property type="match status" value="1"/>
</dbReference>
<evidence type="ECO:0000313" key="1">
    <source>
        <dbReference type="EMBL" id="MBB6579789.1"/>
    </source>
</evidence>
<protein>
    <recommendedName>
        <fullName evidence="3">DUF4336 domain-containing protein</fullName>
    </recommendedName>
</protein>
<name>A0ABR6RLA2_9BURK</name>
<dbReference type="InterPro" id="IPR025638">
    <property type="entry name" value="DUF4336"/>
</dbReference>
<evidence type="ECO:0008006" key="3">
    <source>
        <dbReference type="Google" id="ProtNLM"/>
    </source>
</evidence>
<dbReference type="Proteomes" id="UP000562492">
    <property type="component" value="Unassembled WGS sequence"/>
</dbReference>
<comment type="caution">
    <text evidence="1">The sequence shown here is derived from an EMBL/GenBank/DDBJ whole genome shotgun (WGS) entry which is preliminary data.</text>
</comment>
<sequence length="232" mass="25682">MPLTPLAPDLWSAQQRISVQGLPLRTRMTVARLAGNQLWLHSPVAPTPQLRAALDTLGNVAWVVAPNRMHHLYAGDWLPFYPQAQLWGAPGLASKRHDLLQLQTLPPQLNDATTPLAWHSQLQMQCMGGIPLLNECVWLHQPSGSLIVTDVLQYYPQDLSLSARLFNSLNGTRSRLAMPRAVRFAIRDKAAARAAAQVICNWPVQRIVLAHDTVIEQHAAGQLRAALGFLLD</sequence>
<organism evidence="1 2">
    <name type="scientific">Comamonas odontotermitis</name>
    <dbReference type="NCBI Taxonomy" id="379895"/>
    <lineage>
        <taxon>Bacteria</taxon>
        <taxon>Pseudomonadati</taxon>
        <taxon>Pseudomonadota</taxon>
        <taxon>Betaproteobacteria</taxon>
        <taxon>Burkholderiales</taxon>
        <taxon>Comamonadaceae</taxon>
        <taxon>Comamonas</taxon>
    </lineage>
</organism>
<gene>
    <name evidence="1" type="ORF">HNP33_003905</name>
</gene>
<dbReference type="Pfam" id="PF14234">
    <property type="entry name" value="DUF4336"/>
    <property type="match status" value="1"/>
</dbReference>